<feature type="domain" description="Flagellar basal-body/hook protein C-terminal" evidence="3">
    <location>
        <begin position="194"/>
        <end position="238"/>
    </location>
</feature>
<dbReference type="AlphaFoldDB" id="A0A1J5S053"/>
<dbReference type="Pfam" id="PF06429">
    <property type="entry name" value="Flg_bbr_C"/>
    <property type="match status" value="1"/>
</dbReference>
<dbReference type="PANTHER" id="PTHR30435:SF19">
    <property type="entry name" value="FLAGELLAR BASAL-BODY ROD PROTEIN FLGG"/>
    <property type="match status" value="1"/>
</dbReference>
<evidence type="ECO:0000256" key="1">
    <source>
        <dbReference type="ARBA" id="ARBA00009677"/>
    </source>
</evidence>
<dbReference type="SUPFAM" id="SSF117143">
    <property type="entry name" value="Flagellar hook protein flgE"/>
    <property type="match status" value="1"/>
</dbReference>
<dbReference type="Pfam" id="PF00460">
    <property type="entry name" value="Flg_bb_rod"/>
    <property type="match status" value="1"/>
</dbReference>
<dbReference type="InterPro" id="IPR012836">
    <property type="entry name" value="FlgF"/>
</dbReference>
<feature type="domain" description="Flagellar basal body rod protein N-terminal" evidence="2">
    <location>
        <begin position="6"/>
        <end position="35"/>
    </location>
</feature>
<comment type="caution">
    <text evidence="5">The sequence shown here is derived from an EMBL/GenBank/DDBJ whole genome shotgun (WGS) entry which is preliminary data.</text>
</comment>
<organism evidence="5">
    <name type="scientific">mine drainage metagenome</name>
    <dbReference type="NCBI Taxonomy" id="410659"/>
    <lineage>
        <taxon>unclassified sequences</taxon>
        <taxon>metagenomes</taxon>
        <taxon>ecological metagenomes</taxon>
    </lineage>
</organism>
<evidence type="ECO:0000313" key="5">
    <source>
        <dbReference type="EMBL" id="OIQ93725.1"/>
    </source>
</evidence>
<accession>A0A1J5S053</accession>
<dbReference type="PANTHER" id="PTHR30435">
    <property type="entry name" value="FLAGELLAR PROTEIN"/>
    <property type="match status" value="1"/>
</dbReference>
<dbReference type="NCBIfam" id="TIGR03506">
    <property type="entry name" value="FlgEFG_subfam"/>
    <property type="match status" value="1"/>
</dbReference>
<proteinExistence type="inferred from homology"/>
<keyword evidence="5" id="KW-0966">Cell projection</keyword>
<dbReference type="NCBIfam" id="TIGR02490">
    <property type="entry name" value="flgF"/>
    <property type="match status" value="1"/>
</dbReference>
<reference evidence="5" key="1">
    <citation type="submission" date="2016-10" db="EMBL/GenBank/DDBJ databases">
        <title>Sequence of Gallionella enrichment culture.</title>
        <authorList>
            <person name="Poehlein A."/>
            <person name="Muehling M."/>
            <person name="Daniel R."/>
        </authorList>
    </citation>
    <scope>NUCLEOTIDE SEQUENCE</scope>
</reference>
<dbReference type="InterPro" id="IPR037925">
    <property type="entry name" value="FlgE/F/G-like"/>
</dbReference>
<feature type="domain" description="Flagellar hook protein FlgE/F/G-like D1" evidence="4">
    <location>
        <begin position="86"/>
        <end position="151"/>
    </location>
</feature>
<dbReference type="Pfam" id="PF22692">
    <property type="entry name" value="LlgE_F_G_D1"/>
    <property type="match status" value="1"/>
</dbReference>
<comment type="similarity">
    <text evidence="1">Belongs to the flagella basal body rod proteins family.</text>
</comment>
<dbReference type="InterPro" id="IPR019776">
    <property type="entry name" value="Flagellar_basal_body_rod_CS"/>
</dbReference>
<evidence type="ECO:0000259" key="3">
    <source>
        <dbReference type="Pfam" id="PF06429"/>
    </source>
</evidence>
<dbReference type="GO" id="GO:0071978">
    <property type="term" value="P:bacterial-type flagellum-dependent swarming motility"/>
    <property type="evidence" value="ECO:0007669"/>
    <property type="project" value="TreeGrafter"/>
</dbReference>
<dbReference type="InterPro" id="IPR053967">
    <property type="entry name" value="LlgE_F_G-like_D1"/>
</dbReference>
<evidence type="ECO:0000259" key="4">
    <source>
        <dbReference type="Pfam" id="PF22692"/>
    </source>
</evidence>
<sequence length="248" mass="27399">MEDTSYIALSRQSALWREMEVVANNMANANTPGYKAEQMMFRDYVVKAKSPISPFGRKVDFVQDVGMLRDTREGPMTQTHAPLDVALHGEGYFVLDTPAGPRYTRQGHFRLDQNGMMVNSAGYPVTLTNGQPVVFAPNETQITVAGDGTVSTENGVIGQLHVVRFDNEQTLRNAGSGMYQTTDTALNVDRPSVVQGMLEESNVQPVVEVTKMMTILRNYEGVQKMIDGEDTRQQKAMSVLSQAQQQSA</sequence>
<dbReference type="InterPro" id="IPR001444">
    <property type="entry name" value="Flag_bb_rod_N"/>
</dbReference>
<keyword evidence="5" id="KW-0282">Flagellum</keyword>
<evidence type="ECO:0000259" key="2">
    <source>
        <dbReference type="Pfam" id="PF00460"/>
    </source>
</evidence>
<name>A0A1J5S053_9ZZZZ</name>
<dbReference type="InterPro" id="IPR020013">
    <property type="entry name" value="Flagellar_FlgE/F/G"/>
</dbReference>
<dbReference type="InterPro" id="IPR010930">
    <property type="entry name" value="Flg_bb/hook_C_dom"/>
</dbReference>
<dbReference type="GO" id="GO:0030694">
    <property type="term" value="C:bacterial-type flagellum basal body, rod"/>
    <property type="evidence" value="ECO:0007669"/>
    <property type="project" value="InterPro"/>
</dbReference>
<dbReference type="PROSITE" id="PS00588">
    <property type="entry name" value="FLAGELLA_BB_ROD"/>
    <property type="match status" value="1"/>
</dbReference>
<dbReference type="EMBL" id="MLJW01000201">
    <property type="protein sequence ID" value="OIQ93725.1"/>
    <property type="molecule type" value="Genomic_DNA"/>
</dbReference>
<gene>
    <name evidence="5" type="primary">flgG_8</name>
    <name evidence="5" type="ORF">GALL_243160</name>
</gene>
<keyword evidence="5" id="KW-0969">Cilium</keyword>
<protein>
    <submittedName>
        <fullName evidence="5">Flagellar basal-body rod protein FlgG</fullName>
    </submittedName>
</protein>